<dbReference type="InterPro" id="IPR045863">
    <property type="entry name" value="CorA_TM1_TM2"/>
</dbReference>
<protein>
    <recommendedName>
        <fullName evidence="8">Magnesium transporter CorA family protein</fullName>
    </recommendedName>
</protein>
<dbReference type="RefSeq" id="WP_057744042.1">
    <property type="nucleotide sequence ID" value="NZ_BJLU01000003.1"/>
</dbReference>
<evidence type="ECO:0000256" key="1">
    <source>
        <dbReference type="ARBA" id="ARBA00004141"/>
    </source>
</evidence>
<evidence type="ECO:0000313" key="6">
    <source>
        <dbReference type="EMBL" id="KRN47035.1"/>
    </source>
</evidence>
<evidence type="ECO:0000256" key="4">
    <source>
        <dbReference type="ARBA" id="ARBA00022989"/>
    </source>
</evidence>
<dbReference type="InterPro" id="IPR045861">
    <property type="entry name" value="CorA_cytoplasmic_dom"/>
</dbReference>
<dbReference type="EMBL" id="JQBM01000001">
    <property type="protein sequence ID" value="KRN47035.1"/>
    <property type="molecule type" value="Genomic_DNA"/>
</dbReference>
<dbReference type="CDD" id="cd12827">
    <property type="entry name" value="EcCorA_ZntB-like_u2"/>
    <property type="match status" value="1"/>
</dbReference>
<evidence type="ECO:0000256" key="2">
    <source>
        <dbReference type="ARBA" id="ARBA00009765"/>
    </source>
</evidence>
<comment type="caution">
    <text evidence="6">The sequence shown here is derived from an EMBL/GenBank/DDBJ whole genome shotgun (WGS) entry which is preliminary data.</text>
</comment>
<keyword evidence="3" id="KW-0812">Transmembrane</keyword>
<dbReference type="GO" id="GO:0016020">
    <property type="term" value="C:membrane"/>
    <property type="evidence" value="ECO:0007669"/>
    <property type="project" value="UniProtKB-SubCell"/>
</dbReference>
<dbReference type="InterPro" id="IPR002523">
    <property type="entry name" value="MgTranspt_CorA/ZnTranspt_ZntB"/>
</dbReference>
<comment type="subcellular location">
    <subcellularLocation>
        <location evidence="1">Membrane</location>
        <topology evidence="1">Multi-pass membrane protein</topology>
    </subcellularLocation>
</comment>
<reference evidence="6 7" key="1">
    <citation type="journal article" date="2015" name="Genome Announc.">
        <title>Expanding the biotechnology potential of lactobacilli through comparative genomics of 213 strains and associated genera.</title>
        <authorList>
            <person name="Sun Z."/>
            <person name="Harris H.M."/>
            <person name="McCann A."/>
            <person name="Guo C."/>
            <person name="Argimon S."/>
            <person name="Zhang W."/>
            <person name="Yang X."/>
            <person name="Jeffery I.B."/>
            <person name="Cooney J.C."/>
            <person name="Kagawa T.F."/>
            <person name="Liu W."/>
            <person name="Song Y."/>
            <person name="Salvetti E."/>
            <person name="Wrobel A."/>
            <person name="Rasinkangas P."/>
            <person name="Parkhill J."/>
            <person name="Rea M.C."/>
            <person name="O'Sullivan O."/>
            <person name="Ritari J."/>
            <person name="Douillard F.P."/>
            <person name="Paul Ross R."/>
            <person name="Yang R."/>
            <person name="Briner A.E."/>
            <person name="Felis G.E."/>
            <person name="de Vos W.M."/>
            <person name="Barrangou R."/>
            <person name="Klaenhammer T.R."/>
            <person name="Caufield P.W."/>
            <person name="Cui Y."/>
            <person name="Zhang H."/>
            <person name="O'Toole P.W."/>
        </authorList>
    </citation>
    <scope>NUCLEOTIDE SEQUENCE [LARGE SCALE GENOMIC DNA]</scope>
    <source>
        <strain evidence="6 7">DSM 20410</strain>
    </source>
</reference>
<accession>A0A0R2H3R4</accession>
<dbReference type="GO" id="GO:0046873">
    <property type="term" value="F:metal ion transmembrane transporter activity"/>
    <property type="evidence" value="ECO:0007669"/>
    <property type="project" value="InterPro"/>
</dbReference>
<keyword evidence="7" id="KW-1185">Reference proteome</keyword>
<evidence type="ECO:0000313" key="7">
    <source>
        <dbReference type="Proteomes" id="UP000051992"/>
    </source>
</evidence>
<organism evidence="6 7">
    <name type="scientific">Weissella viridescens</name>
    <name type="common">Lactobacillus viridescens</name>
    <dbReference type="NCBI Taxonomy" id="1629"/>
    <lineage>
        <taxon>Bacteria</taxon>
        <taxon>Bacillati</taxon>
        <taxon>Bacillota</taxon>
        <taxon>Bacilli</taxon>
        <taxon>Lactobacillales</taxon>
        <taxon>Lactobacillaceae</taxon>
        <taxon>Weissella</taxon>
    </lineage>
</organism>
<evidence type="ECO:0000256" key="5">
    <source>
        <dbReference type="ARBA" id="ARBA00023136"/>
    </source>
</evidence>
<evidence type="ECO:0000256" key="3">
    <source>
        <dbReference type="ARBA" id="ARBA00022692"/>
    </source>
</evidence>
<dbReference type="PANTHER" id="PTHR47891">
    <property type="entry name" value="TRANSPORTER-RELATED"/>
    <property type="match status" value="1"/>
</dbReference>
<dbReference type="SUPFAM" id="SSF143865">
    <property type="entry name" value="CorA soluble domain-like"/>
    <property type="match status" value="1"/>
</dbReference>
<keyword evidence="5" id="KW-0472">Membrane</keyword>
<dbReference type="AlphaFoldDB" id="A0A0R2H3R4"/>
<dbReference type="Gene3D" id="1.20.58.340">
    <property type="entry name" value="Magnesium transport protein CorA, transmembrane region"/>
    <property type="match status" value="1"/>
</dbReference>
<proteinExistence type="inferred from homology"/>
<name>A0A0R2H3R4_WEIVI</name>
<sequence>MLKQLFAGSQATFYHADDLEDDEVKQLDIPKSFINDVNDENEAARWHYSKNDEILTLFIDAVVADNDVPSQGAYHTESVAFLVQMKEHRVLMFTRSSMNFLADHIATKLTSSAKATTPIELLFTAILVIYGDYEAALNKLDVLRRKFQNQFYRKTSGFGGDLDSIWTVTNALLYIDSSIEDNEDVIDNLTSQFKAYKPDSQTEFLKNRIDIEAQQAHKMADLLSSVVGNIADSYSSRNDRNLNWIMQILTVYSVVLTIPTIITGFYGQNVKYLPFALHQNSWLITIIITLVLMLIATIWFWRHGYFDK</sequence>
<dbReference type="Proteomes" id="UP000051992">
    <property type="component" value="Unassembled WGS sequence"/>
</dbReference>
<comment type="similarity">
    <text evidence="2">Belongs to the CorA metal ion transporter (MIT) (TC 1.A.35) family.</text>
</comment>
<dbReference type="PATRIC" id="fig|1629.5.peg.307"/>
<dbReference type="OrthoDB" id="9803416at2"/>
<evidence type="ECO:0008006" key="8">
    <source>
        <dbReference type="Google" id="ProtNLM"/>
    </source>
</evidence>
<dbReference type="SUPFAM" id="SSF144083">
    <property type="entry name" value="Magnesium transport protein CorA, transmembrane region"/>
    <property type="match status" value="1"/>
</dbReference>
<dbReference type="PANTHER" id="PTHR47891:SF1">
    <property type="entry name" value="CORA-MAGNESIUM AND COBALT TRANSPORTER"/>
    <property type="match status" value="1"/>
</dbReference>
<gene>
    <name evidence="6" type="ORF">IV50_GL000304</name>
</gene>
<dbReference type="Pfam" id="PF01544">
    <property type="entry name" value="CorA"/>
    <property type="match status" value="1"/>
</dbReference>
<keyword evidence="4" id="KW-1133">Transmembrane helix</keyword>
<dbReference type="InterPro" id="IPR047199">
    <property type="entry name" value="CorA-like"/>
</dbReference>